<dbReference type="Proteomes" id="UP001280581">
    <property type="component" value="Unassembled WGS sequence"/>
</dbReference>
<feature type="compositionally biased region" description="Pro residues" evidence="1">
    <location>
        <begin position="513"/>
        <end position="532"/>
    </location>
</feature>
<feature type="compositionally biased region" description="Pro residues" evidence="1">
    <location>
        <begin position="298"/>
        <end position="435"/>
    </location>
</feature>
<evidence type="ECO:0000256" key="1">
    <source>
        <dbReference type="SAM" id="MobiDB-lite"/>
    </source>
</evidence>
<feature type="region of interest" description="Disordered" evidence="1">
    <location>
        <begin position="188"/>
        <end position="239"/>
    </location>
</feature>
<feature type="region of interest" description="Disordered" evidence="1">
    <location>
        <begin position="513"/>
        <end position="604"/>
    </location>
</feature>
<dbReference type="GO" id="GO:0140849">
    <property type="term" value="F:ATP-dependent H2AZ histone chaperone activity"/>
    <property type="evidence" value="ECO:0007669"/>
    <property type="project" value="InterPro"/>
</dbReference>
<dbReference type="AlphaFoldDB" id="A0AAN6RM66"/>
<dbReference type="InterPro" id="IPR057558">
    <property type="entry name" value="Swc3_dom"/>
</dbReference>
<reference evidence="3 4" key="1">
    <citation type="submission" date="2021-02" db="EMBL/GenBank/DDBJ databases">
        <title>Genome assembly of Pseudopithomyces chartarum.</title>
        <authorList>
            <person name="Jauregui R."/>
            <person name="Singh J."/>
            <person name="Voisey C."/>
        </authorList>
    </citation>
    <scope>NUCLEOTIDE SEQUENCE [LARGE SCALE GENOMIC DNA]</scope>
    <source>
        <strain evidence="3 4">AGR01</strain>
    </source>
</reference>
<feature type="region of interest" description="Disordered" evidence="1">
    <location>
        <begin position="1"/>
        <end position="64"/>
    </location>
</feature>
<evidence type="ECO:0000313" key="4">
    <source>
        <dbReference type="Proteomes" id="UP001280581"/>
    </source>
</evidence>
<feature type="compositionally biased region" description="Low complexity" evidence="1">
    <location>
        <begin position="565"/>
        <end position="581"/>
    </location>
</feature>
<feature type="compositionally biased region" description="Basic residues" evidence="1">
    <location>
        <begin position="711"/>
        <end position="720"/>
    </location>
</feature>
<feature type="compositionally biased region" description="Pro residues" evidence="1">
    <location>
        <begin position="582"/>
        <end position="599"/>
    </location>
</feature>
<feature type="region of interest" description="Disordered" evidence="1">
    <location>
        <begin position="289"/>
        <end position="463"/>
    </location>
</feature>
<dbReference type="Pfam" id="PF24707">
    <property type="entry name" value="Swc3"/>
    <property type="match status" value="1"/>
</dbReference>
<feature type="compositionally biased region" description="Polar residues" evidence="1">
    <location>
        <begin position="191"/>
        <end position="206"/>
    </location>
</feature>
<name>A0AAN6RM66_9PLEO</name>
<evidence type="ECO:0000259" key="2">
    <source>
        <dbReference type="Pfam" id="PF24707"/>
    </source>
</evidence>
<dbReference type="PANTHER" id="PTHR28108:SF1">
    <property type="entry name" value="SWR1-COMPLEX PROTEIN 3"/>
    <property type="match status" value="1"/>
</dbReference>
<gene>
    <name evidence="3" type="ORF">GRF29_1g3134537</name>
</gene>
<feature type="compositionally biased region" description="Low complexity" evidence="1">
    <location>
        <begin position="533"/>
        <end position="542"/>
    </location>
</feature>
<dbReference type="EMBL" id="WVTA01000001">
    <property type="protein sequence ID" value="KAK3217448.1"/>
    <property type="molecule type" value="Genomic_DNA"/>
</dbReference>
<comment type="caution">
    <text evidence="3">The sequence shown here is derived from an EMBL/GenBank/DDBJ whole genome shotgun (WGS) entry which is preliminary data.</text>
</comment>
<feature type="compositionally biased region" description="Pro residues" evidence="1">
    <location>
        <begin position="210"/>
        <end position="238"/>
    </location>
</feature>
<sequence>MSEPRRSTRARAREEAAPPPPETPKDTPSKPSSKSLKRKRPAVQVAKEPTPGTPVAEGPQPPPQVVLPIRVVEGQPLPTLSVPQPLDLSAQEYQDIQTSGVLSASLQRSRAIWVSGTNFRLFHAFFTPPKKVADRTEEDKQNIQRQKEIVRNFPQVGEAQLVIEPHTFPIRLYGPREAVRQVQKKVPTYGQWPNHSQQSPYQYNHTPIQHQPPPQPRPPPPKPLPQKAPPPPQAPAPDPVIHMLAQRAGQDPELKSVMKIVAAGQATKEQLEFFQGHISELTAILQKQKEAGIQHAPAPAPAPAPSPAPKPAVTPRPQPIAPPPQSAPAPAPVPASAPGPVPAPAPAPAPTLTPTPVSAPAPPPAPAPAPQTQFQPPPQPPKPQQQPPMPPKQPAPTPPPYAHQPQMAPAPSPLPHQPPHQPPHPSHMPQPPHPPNYQYKPAYNQPPHFHQHHAHQFSPIHQPPRATYRPLVFDFKEGNGDKFYFPTYSFMEWLPNNSGAKFSFLVTKLKPKPPPAPNVKPPSTPAPKPAATPAPANSTAPTPSAPPANTPTPNPGPPNQPTPGPTQATPAPTSGAPLTFTPAPPATPLPPPTPYVPPPRIEDFDEKNDIKDIDFYQPVTVLVMSGHPDILQTLPRAIRPPDVVDKYMNQIFDTCRRAEETFLAFRLPKEGVAEAETDEKKRNADGTGTPKVNLLDQDVVMGGMSTERKKASGRSRKSIA</sequence>
<dbReference type="GO" id="GO:0000812">
    <property type="term" value="C:Swr1 complex"/>
    <property type="evidence" value="ECO:0007669"/>
    <property type="project" value="InterPro"/>
</dbReference>
<dbReference type="InterPro" id="IPR037651">
    <property type="entry name" value="Swc3"/>
</dbReference>
<feature type="region of interest" description="Disordered" evidence="1">
    <location>
        <begin position="673"/>
        <end position="720"/>
    </location>
</feature>
<protein>
    <recommendedName>
        <fullName evidence="2">SWR1-complex protein 3 domain-containing protein</fullName>
    </recommendedName>
</protein>
<keyword evidence="4" id="KW-1185">Reference proteome</keyword>
<feature type="domain" description="SWR1-complex protein 3" evidence="2">
    <location>
        <begin position="68"/>
        <end position="173"/>
    </location>
</feature>
<feature type="compositionally biased region" description="Basic and acidic residues" evidence="1">
    <location>
        <begin position="1"/>
        <end position="16"/>
    </location>
</feature>
<organism evidence="3 4">
    <name type="scientific">Pseudopithomyces chartarum</name>
    <dbReference type="NCBI Taxonomy" id="1892770"/>
    <lineage>
        <taxon>Eukaryota</taxon>
        <taxon>Fungi</taxon>
        <taxon>Dikarya</taxon>
        <taxon>Ascomycota</taxon>
        <taxon>Pezizomycotina</taxon>
        <taxon>Dothideomycetes</taxon>
        <taxon>Pleosporomycetidae</taxon>
        <taxon>Pleosporales</taxon>
        <taxon>Massarineae</taxon>
        <taxon>Didymosphaeriaceae</taxon>
        <taxon>Pseudopithomyces</taxon>
    </lineage>
</organism>
<accession>A0AAN6RM66</accession>
<feature type="compositionally biased region" description="Basic and acidic residues" evidence="1">
    <location>
        <begin position="673"/>
        <end position="684"/>
    </location>
</feature>
<feature type="compositionally biased region" description="Pro residues" evidence="1">
    <location>
        <begin position="543"/>
        <end position="564"/>
    </location>
</feature>
<proteinExistence type="predicted"/>
<evidence type="ECO:0000313" key="3">
    <source>
        <dbReference type="EMBL" id="KAK3217448.1"/>
    </source>
</evidence>
<dbReference type="PANTHER" id="PTHR28108">
    <property type="entry name" value="SWR1-COMPLEX PROTEIN 3"/>
    <property type="match status" value="1"/>
</dbReference>